<protein>
    <submittedName>
        <fullName evidence="1">Uncharacterized protein</fullName>
    </submittedName>
</protein>
<reference evidence="1" key="1">
    <citation type="journal article" date="2023" name="G3 (Bethesda)">
        <title>A reference genome for the long-term kleptoplast-retaining sea slug Elysia crispata morphotype clarki.</title>
        <authorList>
            <person name="Eastman K.E."/>
            <person name="Pendleton A.L."/>
            <person name="Shaikh M.A."/>
            <person name="Suttiyut T."/>
            <person name="Ogas R."/>
            <person name="Tomko P."/>
            <person name="Gavelis G."/>
            <person name="Widhalm J.R."/>
            <person name="Wisecaver J.H."/>
        </authorList>
    </citation>
    <scope>NUCLEOTIDE SEQUENCE</scope>
    <source>
        <strain evidence="1">ECLA1</strain>
    </source>
</reference>
<gene>
    <name evidence="1" type="ORF">RRG08_029871</name>
</gene>
<dbReference type="EMBL" id="JAWDGP010006058">
    <property type="protein sequence ID" value="KAK3748015.1"/>
    <property type="molecule type" value="Genomic_DNA"/>
</dbReference>
<proteinExistence type="predicted"/>
<sequence length="95" mass="10096">MDIQKRTPGLARCKIIACSNHHTYDGIHLTSLRVAPGVTSPSLTLTRSAPVTSAVAEVFGTDSVFAVVVARYCYVLIDHNPGWSLGQTPAPNACT</sequence>
<evidence type="ECO:0000313" key="2">
    <source>
        <dbReference type="Proteomes" id="UP001283361"/>
    </source>
</evidence>
<evidence type="ECO:0000313" key="1">
    <source>
        <dbReference type="EMBL" id="KAK3748015.1"/>
    </source>
</evidence>
<dbReference type="AlphaFoldDB" id="A0AAE1CZW7"/>
<name>A0AAE1CZW7_9GAST</name>
<accession>A0AAE1CZW7</accession>
<keyword evidence="2" id="KW-1185">Reference proteome</keyword>
<dbReference type="Proteomes" id="UP001283361">
    <property type="component" value="Unassembled WGS sequence"/>
</dbReference>
<organism evidence="1 2">
    <name type="scientific">Elysia crispata</name>
    <name type="common">lettuce slug</name>
    <dbReference type="NCBI Taxonomy" id="231223"/>
    <lineage>
        <taxon>Eukaryota</taxon>
        <taxon>Metazoa</taxon>
        <taxon>Spiralia</taxon>
        <taxon>Lophotrochozoa</taxon>
        <taxon>Mollusca</taxon>
        <taxon>Gastropoda</taxon>
        <taxon>Heterobranchia</taxon>
        <taxon>Euthyneura</taxon>
        <taxon>Panpulmonata</taxon>
        <taxon>Sacoglossa</taxon>
        <taxon>Placobranchoidea</taxon>
        <taxon>Plakobranchidae</taxon>
        <taxon>Elysia</taxon>
    </lineage>
</organism>
<comment type="caution">
    <text evidence="1">The sequence shown here is derived from an EMBL/GenBank/DDBJ whole genome shotgun (WGS) entry which is preliminary data.</text>
</comment>